<keyword evidence="2" id="KW-1185">Reference proteome</keyword>
<dbReference type="Proteomes" id="UP001189429">
    <property type="component" value="Unassembled WGS sequence"/>
</dbReference>
<reference evidence="1" key="1">
    <citation type="submission" date="2023-10" db="EMBL/GenBank/DDBJ databases">
        <authorList>
            <person name="Chen Y."/>
            <person name="Shah S."/>
            <person name="Dougan E. K."/>
            <person name="Thang M."/>
            <person name="Chan C."/>
        </authorList>
    </citation>
    <scope>NUCLEOTIDE SEQUENCE [LARGE SCALE GENOMIC DNA]</scope>
</reference>
<dbReference type="PANTHER" id="PTHR48462">
    <property type="entry name" value="PROTEIN, PUTATIVE-RELATED"/>
    <property type="match status" value="1"/>
</dbReference>
<evidence type="ECO:0000313" key="1">
    <source>
        <dbReference type="EMBL" id="CAK0836006.1"/>
    </source>
</evidence>
<protein>
    <submittedName>
        <fullName evidence="1">Uncharacterized protein</fullName>
    </submittedName>
</protein>
<dbReference type="PANTHER" id="PTHR48462:SF1">
    <property type="entry name" value="PROTEIN, PUTATIVE-RELATED"/>
    <property type="match status" value="1"/>
</dbReference>
<organism evidence="1 2">
    <name type="scientific">Prorocentrum cordatum</name>
    <dbReference type="NCBI Taxonomy" id="2364126"/>
    <lineage>
        <taxon>Eukaryota</taxon>
        <taxon>Sar</taxon>
        <taxon>Alveolata</taxon>
        <taxon>Dinophyceae</taxon>
        <taxon>Prorocentrales</taxon>
        <taxon>Prorocentraceae</taxon>
        <taxon>Prorocentrum</taxon>
    </lineage>
</organism>
<accession>A0ABN9SUF1</accession>
<name>A0ABN9SUF1_9DINO</name>
<gene>
    <name evidence="1" type="ORF">PCOR1329_LOCUS32635</name>
</gene>
<evidence type="ECO:0000313" key="2">
    <source>
        <dbReference type="Proteomes" id="UP001189429"/>
    </source>
</evidence>
<proteinExistence type="predicted"/>
<dbReference type="EMBL" id="CAUYUJ010013335">
    <property type="protein sequence ID" value="CAK0836006.1"/>
    <property type="molecule type" value="Genomic_DNA"/>
</dbReference>
<comment type="caution">
    <text evidence="1">The sequence shown here is derived from an EMBL/GenBank/DDBJ whole genome shotgun (WGS) entry which is preliminary data.</text>
</comment>
<sequence length="713" mass="77309">MGGGFKLLGAPIGAKDYCEAFTQRRADKTKPALEALANLHPQVGLALLRYCASYAKLVYSARTAPSALLSEALHCFDDGQRRALSNLLAADLTDAQWRQAARGFAHAGLGLRELTAHAPGAYLASLAATRHLCCDLGPAYAWAPNSAATLEGQALLAYNALPAPADGLDPAALDRATQKQLSAAVDERGHQTFLAGLGAADRADINSEMLPGASDFLEAQPSEQLGLLFEPEEFACEVKRRLLMPVYETEHFCPCCEDVCDRHGRHAGLCAGAGIANVVGTFATSAGFNPTLEQPGLLPPRPDDVQVNGRRPADVYIPSWFQGAPAAFDFAVSSPRRQAARVLTFQEVGRAAQEYELVKRNHFDTERQCQQQGIDLWSGDRSKPEITDGGHKTGLLNPEGFLAGRSMPANVAHVEEVMATTARTQAEGCALFFNFAAAFHSLEHETMLRRIATYQGAIEEDGRLSGLKLNIHQTIFAPLFRFDRDELRERVARAAPLSGAILMSDKLLPLAPTVAAEEERDRVAVFHGPANWVTVGAIEDVTSLHFPRYFPDMLSAAATARARVARFDSSAHGGLKVRQRARALRKISLQPGNRARTVERGALIQDCAFFHVQAASEALSRAEAQKRAQVKIMVASARASQFWEAVLVELAPSLSSEETMLMLLLADKSENGDALYRTFADRCGFDSVMEDTAFYTCAAEDIQLASAVKEAWC</sequence>